<evidence type="ECO:0000256" key="2">
    <source>
        <dbReference type="ARBA" id="ARBA00022763"/>
    </source>
</evidence>
<name>A0ABW4L8M3_9MICO</name>
<feature type="region of interest" description="Disordered" evidence="6">
    <location>
        <begin position="157"/>
        <end position="178"/>
    </location>
</feature>
<evidence type="ECO:0000256" key="1">
    <source>
        <dbReference type="ARBA" id="ARBA00009232"/>
    </source>
</evidence>
<sequence>MSTPWAELLSRPAEEAAWDMLGCTIVVRDEAGAVAIRLTEVEAYSGELDPGSHAYRGQTARTAPMFGAGGRLYVYFTYGMHWCSNIVCGRPGSASALLLRGGEVVRGIDLARSRRRAARSDRDLARGPARLAQALGLTGQDSGRELAVGGRAELELAPPPRRADVRTGPRVGLTGPGGDGTTFPWRFWIDGDPTVSTYRPGVRRHRRRT</sequence>
<evidence type="ECO:0000313" key="7">
    <source>
        <dbReference type="EMBL" id="MFD1719898.1"/>
    </source>
</evidence>
<reference evidence="8" key="1">
    <citation type="journal article" date="2019" name="Int. J. Syst. Evol. Microbiol.">
        <title>The Global Catalogue of Microorganisms (GCM) 10K type strain sequencing project: providing services to taxonomists for standard genome sequencing and annotation.</title>
        <authorList>
            <consortium name="The Broad Institute Genomics Platform"/>
            <consortium name="The Broad Institute Genome Sequencing Center for Infectious Disease"/>
            <person name="Wu L."/>
            <person name="Ma J."/>
        </authorList>
    </citation>
    <scope>NUCLEOTIDE SEQUENCE [LARGE SCALE GENOMIC DNA]</scope>
    <source>
        <strain evidence="8">JCM 17130</strain>
    </source>
</reference>
<gene>
    <name evidence="7" type="ORF">ACFSE6_18845</name>
</gene>
<dbReference type="EMBL" id="JBHUEE010000017">
    <property type="protein sequence ID" value="MFD1719898.1"/>
    <property type="molecule type" value="Genomic_DNA"/>
</dbReference>
<dbReference type="Pfam" id="PF02245">
    <property type="entry name" value="Pur_DNA_glyco"/>
    <property type="match status" value="1"/>
</dbReference>
<evidence type="ECO:0000256" key="3">
    <source>
        <dbReference type="ARBA" id="ARBA00022801"/>
    </source>
</evidence>
<organism evidence="7 8">
    <name type="scientific">Georgenia deserti</name>
    <dbReference type="NCBI Taxonomy" id="2093781"/>
    <lineage>
        <taxon>Bacteria</taxon>
        <taxon>Bacillati</taxon>
        <taxon>Actinomycetota</taxon>
        <taxon>Actinomycetes</taxon>
        <taxon>Micrococcales</taxon>
        <taxon>Bogoriellaceae</taxon>
        <taxon>Georgenia</taxon>
    </lineage>
</organism>
<proteinExistence type="inferred from homology"/>
<dbReference type="RefSeq" id="WP_388011111.1">
    <property type="nucleotide sequence ID" value="NZ_JBHUEE010000017.1"/>
</dbReference>
<dbReference type="CDD" id="cd00540">
    <property type="entry name" value="AAG"/>
    <property type="match status" value="1"/>
</dbReference>
<dbReference type="EC" id="3.2.2.-" evidence="5"/>
<dbReference type="InterPro" id="IPR003180">
    <property type="entry name" value="MPG"/>
</dbReference>
<dbReference type="HAMAP" id="MF_00527">
    <property type="entry name" value="3MGH"/>
    <property type="match status" value="1"/>
</dbReference>
<accession>A0ABW4L8M3</accession>
<keyword evidence="3 5" id="KW-0378">Hydrolase</keyword>
<dbReference type="InterPro" id="IPR011034">
    <property type="entry name" value="Formyl_transferase-like_C_sf"/>
</dbReference>
<dbReference type="InterPro" id="IPR036995">
    <property type="entry name" value="MPG_sf"/>
</dbReference>
<keyword evidence="2 5" id="KW-0227">DNA damage</keyword>
<dbReference type="NCBIfam" id="TIGR00567">
    <property type="entry name" value="3mg"/>
    <property type="match status" value="1"/>
</dbReference>
<dbReference type="NCBIfam" id="NF002003">
    <property type="entry name" value="PRK00802.1-3"/>
    <property type="match status" value="1"/>
</dbReference>
<comment type="similarity">
    <text evidence="1 5">Belongs to the DNA glycosylase MPG family.</text>
</comment>
<evidence type="ECO:0000256" key="5">
    <source>
        <dbReference type="HAMAP-Rule" id="MF_00527"/>
    </source>
</evidence>
<evidence type="ECO:0000256" key="4">
    <source>
        <dbReference type="ARBA" id="ARBA00023204"/>
    </source>
</evidence>
<keyword evidence="8" id="KW-1185">Reference proteome</keyword>
<evidence type="ECO:0000313" key="8">
    <source>
        <dbReference type="Proteomes" id="UP001597277"/>
    </source>
</evidence>
<protein>
    <recommendedName>
        <fullName evidence="5">Putative 3-methyladenine DNA glycosylase</fullName>
        <ecNumber evidence="5">3.2.2.-</ecNumber>
    </recommendedName>
</protein>
<keyword evidence="4 5" id="KW-0234">DNA repair</keyword>
<dbReference type="GO" id="GO:0016798">
    <property type="term" value="F:hydrolase activity, acting on glycosyl bonds"/>
    <property type="evidence" value="ECO:0007669"/>
    <property type="project" value="UniProtKB-KW"/>
</dbReference>
<dbReference type="SUPFAM" id="SSF50486">
    <property type="entry name" value="FMT C-terminal domain-like"/>
    <property type="match status" value="1"/>
</dbReference>
<dbReference type="Gene3D" id="3.10.300.10">
    <property type="entry name" value="Methylpurine-DNA glycosylase (MPG)"/>
    <property type="match status" value="1"/>
</dbReference>
<comment type="caution">
    <text evidence="7">The sequence shown here is derived from an EMBL/GenBank/DDBJ whole genome shotgun (WGS) entry which is preliminary data.</text>
</comment>
<dbReference type="Proteomes" id="UP001597277">
    <property type="component" value="Unassembled WGS sequence"/>
</dbReference>
<keyword evidence="7" id="KW-0326">Glycosidase</keyword>
<dbReference type="PANTHER" id="PTHR10429">
    <property type="entry name" value="DNA-3-METHYLADENINE GLYCOSYLASE"/>
    <property type="match status" value="1"/>
</dbReference>
<evidence type="ECO:0000256" key="6">
    <source>
        <dbReference type="SAM" id="MobiDB-lite"/>
    </source>
</evidence>
<dbReference type="PANTHER" id="PTHR10429:SF0">
    <property type="entry name" value="DNA-3-METHYLADENINE GLYCOSYLASE"/>
    <property type="match status" value="1"/>
</dbReference>